<keyword evidence="3" id="KW-0808">Transferase</keyword>
<gene>
    <name evidence="7" type="ORF">METZ01_LOCUS499073</name>
</gene>
<evidence type="ECO:0000259" key="6">
    <source>
        <dbReference type="Pfam" id="PF04563"/>
    </source>
</evidence>
<evidence type="ECO:0000256" key="4">
    <source>
        <dbReference type="ARBA" id="ARBA00022695"/>
    </source>
</evidence>
<evidence type="ECO:0000313" key="7">
    <source>
        <dbReference type="EMBL" id="SVE46219.1"/>
    </source>
</evidence>
<feature type="domain" description="RNA polymerase beta subunit protrusion" evidence="6">
    <location>
        <begin position="29"/>
        <end position="162"/>
    </location>
</feature>
<dbReference type="Pfam" id="PF04563">
    <property type="entry name" value="RNA_pol_Rpb2_1"/>
    <property type="match status" value="1"/>
</dbReference>
<name>A0A383DPH4_9ZZZZ</name>
<accession>A0A383DPH4</accession>
<dbReference type="GO" id="GO:0006351">
    <property type="term" value="P:DNA-templated transcription"/>
    <property type="evidence" value="ECO:0007669"/>
    <property type="project" value="InterPro"/>
</dbReference>
<reference evidence="7" key="1">
    <citation type="submission" date="2018-05" db="EMBL/GenBank/DDBJ databases">
        <authorList>
            <person name="Lanie J.A."/>
            <person name="Ng W.-L."/>
            <person name="Kazmierczak K.M."/>
            <person name="Andrzejewski T.M."/>
            <person name="Davidsen T.M."/>
            <person name="Wayne K.J."/>
            <person name="Tettelin H."/>
            <person name="Glass J.I."/>
            <person name="Rusch D."/>
            <person name="Podicherti R."/>
            <person name="Tsui H.-C.T."/>
            <person name="Winkler M.E."/>
        </authorList>
    </citation>
    <scope>NUCLEOTIDE SEQUENCE</scope>
</reference>
<organism evidence="7">
    <name type="scientific">marine metagenome</name>
    <dbReference type="NCBI Taxonomy" id="408172"/>
    <lineage>
        <taxon>unclassified sequences</taxon>
        <taxon>metagenomes</taxon>
        <taxon>ecological metagenomes</taxon>
    </lineage>
</organism>
<proteinExistence type="predicted"/>
<protein>
    <recommendedName>
        <fullName evidence="1">DNA-directed RNA polymerase</fullName>
        <ecNumber evidence="1">2.7.7.6</ecNumber>
    </recommendedName>
</protein>
<evidence type="ECO:0000256" key="2">
    <source>
        <dbReference type="ARBA" id="ARBA00022478"/>
    </source>
</evidence>
<dbReference type="Gene3D" id="3.90.1100.10">
    <property type="match status" value="1"/>
</dbReference>
<dbReference type="EC" id="2.7.7.6" evidence="1"/>
<evidence type="ECO:0000256" key="3">
    <source>
        <dbReference type="ARBA" id="ARBA00022679"/>
    </source>
</evidence>
<dbReference type="GO" id="GO:0003899">
    <property type="term" value="F:DNA-directed RNA polymerase activity"/>
    <property type="evidence" value="ECO:0007669"/>
    <property type="project" value="UniProtKB-EC"/>
</dbReference>
<dbReference type="InterPro" id="IPR007644">
    <property type="entry name" value="RNA_pol_bsu_protrusion"/>
</dbReference>
<feature type="non-terminal residue" evidence="7">
    <location>
        <position position="184"/>
    </location>
</feature>
<keyword evidence="5" id="KW-0804">Transcription</keyword>
<dbReference type="SUPFAM" id="SSF64484">
    <property type="entry name" value="beta and beta-prime subunits of DNA dependent RNA-polymerase"/>
    <property type="match status" value="1"/>
</dbReference>
<dbReference type="GO" id="GO:0032549">
    <property type="term" value="F:ribonucleoside binding"/>
    <property type="evidence" value="ECO:0007669"/>
    <property type="project" value="InterPro"/>
</dbReference>
<dbReference type="AlphaFoldDB" id="A0A383DPH4"/>
<dbReference type="GO" id="GO:0000428">
    <property type="term" value="C:DNA-directed RNA polymerase complex"/>
    <property type="evidence" value="ECO:0007669"/>
    <property type="project" value="UniProtKB-KW"/>
</dbReference>
<dbReference type="InterPro" id="IPR015712">
    <property type="entry name" value="DNA-dir_RNA_pol_su2"/>
</dbReference>
<keyword evidence="4" id="KW-0548">Nucleotidyltransferase</keyword>
<dbReference type="PANTHER" id="PTHR20856">
    <property type="entry name" value="DNA-DIRECTED RNA POLYMERASE I SUBUNIT 2"/>
    <property type="match status" value="1"/>
</dbReference>
<dbReference type="EMBL" id="UINC01218964">
    <property type="protein sequence ID" value="SVE46219.1"/>
    <property type="molecule type" value="Genomic_DNA"/>
</dbReference>
<evidence type="ECO:0000256" key="1">
    <source>
        <dbReference type="ARBA" id="ARBA00012418"/>
    </source>
</evidence>
<keyword evidence="2" id="KW-0240">DNA-directed RNA polymerase</keyword>
<dbReference type="GO" id="GO:0003677">
    <property type="term" value="F:DNA binding"/>
    <property type="evidence" value="ECO:0007669"/>
    <property type="project" value="InterPro"/>
</dbReference>
<evidence type="ECO:0000256" key="5">
    <source>
        <dbReference type="ARBA" id="ARBA00023163"/>
    </source>
</evidence>
<sequence length="184" mass="21097">MNTSHLSLTGKKRIRNYFGNISEAVKMPNLIEIQKTSYEQFLDSGLSETGKDTKIRKGLTQVFESIFPIKDFSEASELEFISYKLDRPKYDVEECRQRGLNYAAPLRVKFRLIINDLDEETEAKTVRSILEQDVYMGDMPLMTEKGTFVINGTERVVVSQMHRSPGVFFDHDGGKNHSSGKKLY</sequence>